<protein>
    <submittedName>
        <fullName evidence="1">Uncharacterized protein</fullName>
    </submittedName>
</protein>
<dbReference type="RefSeq" id="WP_164693811.1">
    <property type="nucleotide sequence ID" value="NZ_JAAIKB010000002.1"/>
</dbReference>
<comment type="caution">
    <text evidence="1">The sequence shown here is derived from an EMBL/GenBank/DDBJ whole genome shotgun (WGS) entry which is preliminary data.</text>
</comment>
<proteinExistence type="predicted"/>
<evidence type="ECO:0000313" key="1">
    <source>
        <dbReference type="EMBL" id="NGM19935.1"/>
    </source>
</evidence>
<dbReference type="EMBL" id="JAAIKB010000002">
    <property type="protein sequence ID" value="NGM19935.1"/>
    <property type="molecule type" value="Genomic_DNA"/>
</dbReference>
<sequence length="217" mass="21840">MMAFDNASLIPLLTGSGFTLWLYRTTDTRATALGATYFAPAAARLDTGDLILLQASDAVALLPVRTGDVVAAGVVLDTAAAPFRVNRTAAQRFSVRQAATAVAMTAVLAPLAAGIVSNGTVNAQATIVGPVPEVAFSISDATGATVRGPQTATVSAGTATATLPAPPAGTGYRMRVQATIDPAVADSSAPFSVTAPFGLLLQSGVSLLLEDGGRILI</sequence>
<name>A0A6M1LHV9_9PROT</name>
<gene>
    <name evidence="1" type="ORF">G3576_07905</name>
</gene>
<reference evidence="1 2" key="1">
    <citation type="submission" date="2020-03" db="EMBL/GenBank/DDBJ databases">
        <title>Roseomonas stagni sp. nov., isolated from pond water in Japan.</title>
        <authorList>
            <person name="Furuhata K."/>
            <person name="Miyamoto H."/>
            <person name="Goto K."/>
        </authorList>
    </citation>
    <scope>NUCLEOTIDE SEQUENCE [LARGE SCALE GENOMIC DNA]</scope>
    <source>
        <strain evidence="1 2">PeD5</strain>
    </source>
</reference>
<keyword evidence="2" id="KW-1185">Reference proteome</keyword>
<evidence type="ECO:0000313" key="2">
    <source>
        <dbReference type="Proteomes" id="UP000475385"/>
    </source>
</evidence>
<organism evidence="1 2">
    <name type="scientific">Falsiroseomonas algicola</name>
    <dbReference type="NCBI Taxonomy" id="2716930"/>
    <lineage>
        <taxon>Bacteria</taxon>
        <taxon>Pseudomonadati</taxon>
        <taxon>Pseudomonadota</taxon>
        <taxon>Alphaproteobacteria</taxon>
        <taxon>Acetobacterales</taxon>
        <taxon>Roseomonadaceae</taxon>
        <taxon>Falsiroseomonas</taxon>
    </lineage>
</organism>
<dbReference type="Proteomes" id="UP000475385">
    <property type="component" value="Unassembled WGS sequence"/>
</dbReference>
<accession>A0A6M1LHV9</accession>
<dbReference type="AlphaFoldDB" id="A0A6M1LHV9"/>